<dbReference type="SUPFAM" id="SSF53474">
    <property type="entry name" value="alpha/beta-Hydrolases"/>
    <property type="match status" value="1"/>
</dbReference>
<dbReference type="Pfam" id="PF00561">
    <property type="entry name" value="Abhydrolase_1"/>
    <property type="match status" value="1"/>
</dbReference>
<name>A0A097ICV0_9CORY</name>
<organism evidence="2 3">
    <name type="scientific">Corynebacterium doosanense CAU 212 = DSM 45436</name>
    <dbReference type="NCBI Taxonomy" id="558173"/>
    <lineage>
        <taxon>Bacteria</taxon>
        <taxon>Bacillati</taxon>
        <taxon>Actinomycetota</taxon>
        <taxon>Actinomycetes</taxon>
        <taxon>Mycobacteriales</taxon>
        <taxon>Corynebacteriaceae</taxon>
        <taxon>Corynebacterium</taxon>
    </lineage>
</organism>
<evidence type="ECO:0000259" key="1">
    <source>
        <dbReference type="Pfam" id="PF00561"/>
    </source>
</evidence>
<evidence type="ECO:0000313" key="2">
    <source>
        <dbReference type="EMBL" id="AIT59965.1"/>
    </source>
</evidence>
<reference evidence="2 3" key="1">
    <citation type="submission" date="2013-09" db="EMBL/GenBank/DDBJ databases">
        <title>Complete genome sequence of Corynebacterium doosanense CAU 212(T) (=DSM 45436(T)), isolated from activated sludge.</title>
        <authorList>
            <person name="Schaffert L."/>
            <person name="Albersmeier A."/>
            <person name="Kalinowski J."/>
            <person name="Ruckert C."/>
        </authorList>
    </citation>
    <scope>NUCLEOTIDE SEQUENCE [LARGE SCALE GENOMIC DNA]</scope>
    <source>
        <strain evidence="2 3">CAU 212</strain>
    </source>
</reference>
<dbReference type="PANTHER" id="PTHR37946">
    <property type="entry name" value="SLL1969 PROTEIN"/>
    <property type="match status" value="1"/>
</dbReference>
<dbReference type="InterPro" id="IPR000073">
    <property type="entry name" value="AB_hydrolase_1"/>
</dbReference>
<dbReference type="Proteomes" id="UP000029914">
    <property type="component" value="Chromosome"/>
</dbReference>
<dbReference type="GO" id="GO:0003824">
    <property type="term" value="F:catalytic activity"/>
    <property type="evidence" value="ECO:0007669"/>
    <property type="project" value="UniProtKB-ARBA"/>
</dbReference>
<gene>
    <name evidence="2" type="ORF">CDOO_00490</name>
</gene>
<dbReference type="STRING" id="558173.CDOO_00490"/>
<dbReference type="EMBL" id="CP006764">
    <property type="protein sequence ID" value="AIT59965.1"/>
    <property type="molecule type" value="Genomic_DNA"/>
</dbReference>
<sequence>MGEDESESLPLIARLRPRGHTEDNWTARPSEGRPWPVILVHGTGDTPGVYQEMAHELRGDGWAVFAPGYGQRATRPLQESAHNVGAYIDAVLKETGAEKAIVVGHSQGGLVVRYWMRFHGGAAKVHHLVCLATPNHGTTMGGVISPLIKSKLAEDLVDSLVKSWFGPAGFQQVIGSPFIEALNDGGDLDEEVEGYTCIATRSDSVIQPPETCFLKGENVRNLWVQDLEPRAVILHEDMPRDKRVRRLVMAVLRGVALADK</sequence>
<proteinExistence type="predicted"/>
<keyword evidence="3" id="KW-1185">Reference proteome</keyword>
<dbReference type="eggNOG" id="COG1075">
    <property type="taxonomic scope" value="Bacteria"/>
</dbReference>
<dbReference type="Gene3D" id="3.40.50.1820">
    <property type="entry name" value="alpha/beta hydrolase"/>
    <property type="match status" value="1"/>
</dbReference>
<dbReference type="AlphaFoldDB" id="A0A097ICV0"/>
<dbReference type="HOGENOM" id="CLU_029537_2_0_11"/>
<dbReference type="KEGG" id="cdo:CDOO_00490"/>
<dbReference type="PANTHER" id="PTHR37946:SF1">
    <property type="entry name" value="SLL1969 PROTEIN"/>
    <property type="match status" value="1"/>
</dbReference>
<feature type="domain" description="AB hydrolase-1" evidence="1">
    <location>
        <begin position="36"/>
        <end position="136"/>
    </location>
</feature>
<protein>
    <submittedName>
        <fullName evidence="2">Lipase</fullName>
    </submittedName>
</protein>
<dbReference type="InterPro" id="IPR029058">
    <property type="entry name" value="AB_hydrolase_fold"/>
</dbReference>
<evidence type="ECO:0000313" key="3">
    <source>
        <dbReference type="Proteomes" id="UP000029914"/>
    </source>
</evidence>
<accession>A0A097ICV0</accession>